<keyword evidence="2" id="KW-1185">Reference proteome</keyword>
<evidence type="ECO:0000313" key="2">
    <source>
        <dbReference type="Proteomes" id="UP001047646"/>
    </source>
</evidence>
<protein>
    <submittedName>
        <fullName evidence="1">PIG-L family deacetylase</fullName>
    </submittedName>
</protein>
<evidence type="ECO:0000313" key="1">
    <source>
        <dbReference type="EMBL" id="QXH33890.1"/>
    </source>
</evidence>
<dbReference type="InterPro" id="IPR003737">
    <property type="entry name" value="GlcNAc_PI_deacetylase-related"/>
</dbReference>
<dbReference type="EMBL" id="CP077073">
    <property type="protein sequence ID" value="QXH33890.1"/>
    <property type="molecule type" value="Genomic_DNA"/>
</dbReference>
<gene>
    <name evidence="1" type="ORF">KSS95_17150</name>
</gene>
<dbReference type="RefSeq" id="WP_217848256.1">
    <property type="nucleotide sequence ID" value="NZ_CP077073.1"/>
</dbReference>
<reference evidence="1" key="1">
    <citation type="journal article" date="2021" name="Microorganisms">
        <title>The Ever-Expanding Pseudomonas Genus: Description of 43 New Species and Partition of the Pseudomonas putida Group.</title>
        <authorList>
            <person name="Girard L."/>
            <person name="Lood C."/>
            <person name="Hofte M."/>
            <person name="Vandamme P."/>
            <person name="Rokni-Zadeh H."/>
            <person name="van Noort V."/>
            <person name="Lavigne R."/>
            <person name="De Mot R."/>
        </authorList>
    </citation>
    <scope>NUCLEOTIDE SEQUENCE</scope>
    <source>
        <strain evidence="1">COW39</strain>
    </source>
</reference>
<accession>A0ABX8M4N0</accession>
<dbReference type="Proteomes" id="UP001047646">
    <property type="component" value="Chromosome"/>
</dbReference>
<dbReference type="Pfam" id="PF02585">
    <property type="entry name" value="PIG-L"/>
    <property type="match status" value="1"/>
</dbReference>
<proteinExistence type="predicted"/>
<organism evidence="1 2">
    <name type="scientific">Pseudomonas muyukensis</name>
    <dbReference type="NCBI Taxonomy" id="2842357"/>
    <lineage>
        <taxon>Bacteria</taxon>
        <taxon>Pseudomonadati</taxon>
        <taxon>Pseudomonadota</taxon>
        <taxon>Gammaproteobacteria</taxon>
        <taxon>Pseudomonadales</taxon>
        <taxon>Pseudomonadaceae</taxon>
        <taxon>Pseudomonas</taxon>
    </lineage>
</organism>
<sequence>MSRRGEVWLLSPHCDDIAYSLAGRLLSGAERGQHVRLLTIFSQSRFAPYAPTLRSQAQISRWRQAEEARFCDALHLAHECLDLAEAPLRGYPDVDSLFIADGATPEDPELERLEQRLRQRLEQARPARVYAPLGVGGHIDHLLTRRAAQRVFAAICPLLFYEDLPYAGELSAHALAQQLAHTAQGLRPLLTPLADWLPEKLRHLAGYASQVAEKDLAAVATHAHSIGGERVWTLG</sequence>
<name>A0ABX8M4N0_9PSED</name>